<keyword evidence="4" id="KW-1185">Reference proteome</keyword>
<evidence type="ECO:0000313" key="3">
    <source>
        <dbReference type="EMBL" id="OVA09936.1"/>
    </source>
</evidence>
<protein>
    <recommendedName>
        <fullName evidence="2">Neprosin PEP catalytic domain-containing protein</fullName>
    </recommendedName>
</protein>
<dbReference type="InterPro" id="IPR004314">
    <property type="entry name" value="Neprosin"/>
</dbReference>
<feature type="region of interest" description="Disordered" evidence="1">
    <location>
        <begin position="1"/>
        <end position="31"/>
    </location>
</feature>
<dbReference type="Pfam" id="PF03080">
    <property type="entry name" value="Neprosin"/>
    <property type="match status" value="1"/>
</dbReference>
<gene>
    <name evidence="3" type="ORF">BVC80_1751g94</name>
</gene>
<dbReference type="PANTHER" id="PTHR31589">
    <property type="entry name" value="PROTEIN, PUTATIVE (DUF239)-RELATED-RELATED"/>
    <property type="match status" value="1"/>
</dbReference>
<evidence type="ECO:0000256" key="1">
    <source>
        <dbReference type="SAM" id="MobiDB-lite"/>
    </source>
</evidence>
<dbReference type="InParanoid" id="A0A200QHK0"/>
<evidence type="ECO:0000259" key="2">
    <source>
        <dbReference type="PROSITE" id="PS52045"/>
    </source>
</evidence>
<reference evidence="3 4" key="1">
    <citation type="journal article" date="2017" name="Mol. Plant">
        <title>The Genome of Medicinal Plant Macleaya cordata Provides New Insights into Benzylisoquinoline Alkaloids Metabolism.</title>
        <authorList>
            <person name="Liu X."/>
            <person name="Liu Y."/>
            <person name="Huang P."/>
            <person name="Ma Y."/>
            <person name="Qing Z."/>
            <person name="Tang Q."/>
            <person name="Cao H."/>
            <person name="Cheng P."/>
            <person name="Zheng Y."/>
            <person name="Yuan Z."/>
            <person name="Zhou Y."/>
            <person name="Liu J."/>
            <person name="Tang Z."/>
            <person name="Zhuo Y."/>
            <person name="Zhang Y."/>
            <person name="Yu L."/>
            <person name="Huang J."/>
            <person name="Yang P."/>
            <person name="Peng Q."/>
            <person name="Zhang J."/>
            <person name="Jiang W."/>
            <person name="Zhang Z."/>
            <person name="Lin K."/>
            <person name="Ro D.K."/>
            <person name="Chen X."/>
            <person name="Xiong X."/>
            <person name="Shang Y."/>
            <person name="Huang S."/>
            <person name="Zeng J."/>
        </authorList>
    </citation>
    <scope>NUCLEOTIDE SEQUENCE [LARGE SCALE GENOMIC DNA]</scope>
    <source>
        <strain evidence="4">cv. BLH2017</strain>
        <tissue evidence="3">Root</tissue>
    </source>
</reference>
<dbReference type="EMBL" id="MVGT01002043">
    <property type="protein sequence ID" value="OVA09936.1"/>
    <property type="molecule type" value="Genomic_DNA"/>
</dbReference>
<dbReference type="PROSITE" id="PS52045">
    <property type="entry name" value="NEPROSIN_PEP_CD"/>
    <property type="match status" value="1"/>
</dbReference>
<dbReference type="Proteomes" id="UP000195402">
    <property type="component" value="Unassembled WGS sequence"/>
</dbReference>
<comment type="caution">
    <text evidence="3">The sequence shown here is derived from an EMBL/GenBank/DDBJ whole genome shotgun (WGS) entry which is preliminary data.</text>
</comment>
<dbReference type="OrthoDB" id="1858978at2759"/>
<organism evidence="3 4">
    <name type="scientific">Macleaya cordata</name>
    <name type="common">Five-seeded plume-poppy</name>
    <name type="synonym">Bocconia cordata</name>
    <dbReference type="NCBI Taxonomy" id="56857"/>
    <lineage>
        <taxon>Eukaryota</taxon>
        <taxon>Viridiplantae</taxon>
        <taxon>Streptophyta</taxon>
        <taxon>Embryophyta</taxon>
        <taxon>Tracheophyta</taxon>
        <taxon>Spermatophyta</taxon>
        <taxon>Magnoliopsida</taxon>
        <taxon>Ranunculales</taxon>
        <taxon>Papaveraceae</taxon>
        <taxon>Papaveroideae</taxon>
        <taxon>Macleaya</taxon>
    </lineage>
</organism>
<accession>A0A200QHK0</accession>
<dbReference type="AlphaFoldDB" id="A0A200QHK0"/>
<dbReference type="OMA" id="IDEDQRY"/>
<feature type="domain" description="Neprosin PEP catalytic" evidence="2">
    <location>
        <begin position="63"/>
        <end position="321"/>
    </location>
</feature>
<dbReference type="Gene3D" id="3.90.1320.10">
    <property type="entry name" value="Outer-capsid protein sigma 3, large lobe"/>
    <property type="match status" value="1"/>
</dbReference>
<proteinExistence type="predicted"/>
<dbReference type="InterPro" id="IPR053168">
    <property type="entry name" value="Glutamic_endopeptidase"/>
</dbReference>
<name>A0A200QHK0_MACCD</name>
<evidence type="ECO:0000313" key="4">
    <source>
        <dbReference type="Proteomes" id="UP000195402"/>
    </source>
</evidence>
<sequence>MRPTSQPKVSITETPSSEATRHSTFKRLDCPDGTVPIRRTRKEDLIRAKSFFESYSSSINEVTKVIPGQEVAIRTSRGTEQTNAFHGVHGYINVANPKVGMDQFSAGQVWVEGGPPDQLNTLQAGWAVAPQLFGDNLTRIFAFSNTDVQRKQGCYNLLCQGFVQVDRGVAIGSDLSPISVYKGDQYIIHLTIFQDVKGNGDWWLLAPDDKTLVGYWPKDLFPNLHDGAQSIAWGGLVKGTPDGPTPQMGNGEFPNHHYDEACSVVHLQVVNSNGDLEDQFEAEFLNFLSSPHCYNLEYSGFIDEDQRYSFLFGGPGGDNCGP</sequence>
<feature type="compositionally biased region" description="Polar residues" evidence="1">
    <location>
        <begin position="1"/>
        <end position="18"/>
    </location>
</feature>
<dbReference type="PANTHER" id="PTHR31589:SF233">
    <property type="entry name" value="PROTEIN, PUTATIVE (DUF239)-RELATED"/>
    <property type="match status" value="1"/>
</dbReference>